<dbReference type="GO" id="GO:0019841">
    <property type="term" value="F:retinol binding"/>
    <property type="evidence" value="ECO:0007669"/>
    <property type="project" value="UniProtKB-KW"/>
</dbReference>
<feature type="transmembrane region" description="Helical" evidence="11">
    <location>
        <begin position="182"/>
        <end position="204"/>
    </location>
</feature>
<reference evidence="13" key="2">
    <citation type="submission" date="2020-11" db="EMBL/GenBank/DDBJ databases">
        <authorList>
            <person name="McCartney M.A."/>
            <person name="Auch B."/>
            <person name="Kono T."/>
            <person name="Mallez S."/>
            <person name="Becker A."/>
            <person name="Gohl D.M."/>
            <person name="Silverstein K.A.T."/>
            <person name="Koren S."/>
            <person name="Bechman K.B."/>
            <person name="Herman A."/>
            <person name="Abrahante J.E."/>
            <person name="Garbe J."/>
        </authorList>
    </citation>
    <scope>NUCLEOTIDE SEQUENCE</scope>
    <source>
        <strain evidence="13">Duluth1</strain>
        <tissue evidence="13">Whole animal</tissue>
    </source>
</reference>
<dbReference type="Pfam" id="PF14752">
    <property type="entry name" value="RBP_receptor"/>
    <property type="match status" value="2"/>
</dbReference>
<keyword evidence="9 11" id="KW-0472">Membrane</keyword>
<dbReference type="GO" id="GO:0034632">
    <property type="term" value="F:retinol transmembrane transporter activity"/>
    <property type="evidence" value="ECO:0007669"/>
    <property type="project" value="InterPro"/>
</dbReference>
<keyword evidence="6" id="KW-0845">Vitamin A</keyword>
<dbReference type="GO" id="GO:0038023">
    <property type="term" value="F:signaling receptor activity"/>
    <property type="evidence" value="ECO:0007669"/>
    <property type="project" value="InterPro"/>
</dbReference>
<feature type="transmembrane region" description="Helical" evidence="11">
    <location>
        <begin position="211"/>
        <end position="229"/>
    </location>
</feature>
<dbReference type="PANTHER" id="PTHR21444">
    <property type="entry name" value="COILED-COIL DOMAIN-CONTAINING PROTEIN 180"/>
    <property type="match status" value="1"/>
</dbReference>
<feature type="transmembrane region" description="Helical" evidence="11">
    <location>
        <begin position="386"/>
        <end position="411"/>
    </location>
</feature>
<feature type="transmembrane region" description="Helical" evidence="11">
    <location>
        <begin position="718"/>
        <end position="742"/>
    </location>
</feature>
<protein>
    <recommendedName>
        <fullName evidence="2">Receptor for retinol uptake STRA6</fullName>
    </recommendedName>
</protein>
<comment type="caution">
    <text evidence="13">The sequence shown here is derived from an EMBL/GenBank/DDBJ whole genome shotgun (WGS) entry which is preliminary data.</text>
</comment>
<keyword evidence="4" id="KW-1003">Cell membrane</keyword>
<dbReference type="InterPro" id="IPR008906">
    <property type="entry name" value="HATC_C_dom"/>
</dbReference>
<feature type="transmembrane region" description="Helical" evidence="11">
    <location>
        <begin position="258"/>
        <end position="277"/>
    </location>
</feature>
<feature type="transmembrane region" description="Helical" evidence="11">
    <location>
        <begin position="155"/>
        <end position="176"/>
    </location>
</feature>
<evidence type="ECO:0000256" key="5">
    <source>
        <dbReference type="ARBA" id="ARBA00022692"/>
    </source>
</evidence>
<keyword evidence="8" id="KW-0683">Retinol-binding</keyword>
<keyword evidence="14" id="KW-1185">Reference proteome</keyword>
<evidence type="ECO:0000259" key="12">
    <source>
        <dbReference type="Pfam" id="PF05699"/>
    </source>
</evidence>
<evidence type="ECO:0000256" key="10">
    <source>
        <dbReference type="ARBA" id="ARBA00023170"/>
    </source>
</evidence>
<evidence type="ECO:0000256" key="7">
    <source>
        <dbReference type="ARBA" id="ARBA00022989"/>
    </source>
</evidence>
<evidence type="ECO:0000256" key="8">
    <source>
        <dbReference type="ARBA" id="ARBA00023072"/>
    </source>
</evidence>
<sequence>MIISLTLPATTCTMERSYSTLIRVKTWLRSTMSDDRLSGLCMMSVHRDRINTDKNMFIQNIIEKFGRNPRNSIFVRDYLRYLTQGEGHGKFNTLTKLASADLVTNFSHWFIIPSVIFLLVLGFLDERLIIAKHILGGRPGLPRPFSFLDEPRNKWGIILAFGSATTHIILVTTKAFNAEFPIWAKIFLVYILSLETSLICYPLFACMTSRHTLVGAITGLLYSAGWLAYQIYRLDLSIYCTKILTENSNINLPLERVLILQLPAVIFSTLVLVKFSWKLFKCVRKQRFTRSLSEEARRSICKSCDLQYVKALLIRTVDLNSDVRNASVPKKIYHYLLKPVSGFKFPITMMITTFVSILLVFIITLSLAFIATLFTTNTSTVDHINTAAVAIASILTIISGIRCVYVTLVNYRRDMLRLYRGDRSFIPESLRNMPPQTYVVLGMQFIGFSLIGSCLGSLLAFVVLYIPLYLTLLVLYLVDKLGKLHSLWPQFEWLIFPVSLLIISKVQVVLVNKIFMQNRINAHDAHRPLAINNRVVYDVFAFLMVFINASIGLVQVLKRIFVSVIYGVFLIARMDRSLLLSGYETMDACYTSYIGMILMDVSHNHPVMRVFCRMVHDTMASKTSLHTMVTENPTYARSKGSTHLGRSTTLAKRRWFLVYTLIQNPDIQKYRVKGRSSLAVRPEDVSLSEYHSQSTKNLVSNNLAIRAHCRKCSVPPTFATNLLIGCVLVCCVIWFAGMTVLWNNKGQLFVQLLFQLFSKLLAS</sequence>
<keyword evidence="3" id="KW-0813">Transport</keyword>
<dbReference type="GO" id="GO:0046983">
    <property type="term" value="F:protein dimerization activity"/>
    <property type="evidence" value="ECO:0007669"/>
    <property type="project" value="InterPro"/>
</dbReference>
<feature type="transmembrane region" description="Helical" evidence="11">
    <location>
        <begin position="445"/>
        <end position="478"/>
    </location>
</feature>
<comment type="subcellular location">
    <subcellularLocation>
        <location evidence="1">Cell membrane</location>
        <topology evidence="1">Multi-pass membrane protein</topology>
    </subcellularLocation>
</comment>
<proteinExistence type="predicted"/>
<dbReference type="PANTHER" id="PTHR21444:SF16">
    <property type="entry name" value="RECEPTOR FOR RETINOL UPTAKE STRA6"/>
    <property type="match status" value="1"/>
</dbReference>
<dbReference type="InterPro" id="IPR026612">
    <property type="entry name" value="STRA6-like"/>
</dbReference>
<gene>
    <name evidence="13" type="ORF">DPMN_160606</name>
</gene>
<keyword evidence="10" id="KW-0675">Receptor</keyword>
<feature type="transmembrane region" description="Helical" evidence="11">
    <location>
        <begin position="347"/>
        <end position="374"/>
    </location>
</feature>
<evidence type="ECO:0000256" key="1">
    <source>
        <dbReference type="ARBA" id="ARBA00004651"/>
    </source>
</evidence>
<feature type="domain" description="HAT C-terminal dimerisation" evidence="12">
    <location>
        <begin position="4"/>
        <end position="47"/>
    </location>
</feature>
<evidence type="ECO:0000256" key="11">
    <source>
        <dbReference type="SAM" id="Phobius"/>
    </source>
</evidence>
<keyword evidence="5 11" id="KW-0812">Transmembrane</keyword>
<evidence type="ECO:0000256" key="4">
    <source>
        <dbReference type="ARBA" id="ARBA00022475"/>
    </source>
</evidence>
<name>A0A9D4ERJ5_DREPO</name>
<dbReference type="GO" id="GO:0071939">
    <property type="term" value="P:vitamin A import into cell"/>
    <property type="evidence" value="ECO:0007669"/>
    <property type="project" value="TreeGrafter"/>
</dbReference>
<dbReference type="AlphaFoldDB" id="A0A9D4ERJ5"/>
<dbReference type="Proteomes" id="UP000828390">
    <property type="component" value="Unassembled WGS sequence"/>
</dbReference>
<organism evidence="13 14">
    <name type="scientific">Dreissena polymorpha</name>
    <name type="common">Zebra mussel</name>
    <name type="synonym">Mytilus polymorpha</name>
    <dbReference type="NCBI Taxonomy" id="45954"/>
    <lineage>
        <taxon>Eukaryota</taxon>
        <taxon>Metazoa</taxon>
        <taxon>Spiralia</taxon>
        <taxon>Lophotrochozoa</taxon>
        <taxon>Mollusca</taxon>
        <taxon>Bivalvia</taxon>
        <taxon>Autobranchia</taxon>
        <taxon>Heteroconchia</taxon>
        <taxon>Euheterodonta</taxon>
        <taxon>Imparidentia</taxon>
        <taxon>Neoheterodontei</taxon>
        <taxon>Myida</taxon>
        <taxon>Dreissenoidea</taxon>
        <taxon>Dreissenidae</taxon>
        <taxon>Dreissena</taxon>
    </lineage>
</organism>
<dbReference type="GO" id="GO:0005886">
    <property type="term" value="C:plasma membrane"/>
    <property type="evidence" value="ECO:0007669"/>
    <property type="project" value="UniProtKB-SubCell"/>
</dbReference>
<evidence type="ECO:0000256" key="6">
    <source>
        <dbReference type="ARBA" id="ARBA00022893"/>
    </source>
</evidence>
<feature type="transmembrane region" description="Helical" evidence="11">
    <location>
        <begin position="493"/>
        <end position="515"/>
    </location>
</feature>
<accession>A0A9D4ERJ5</accession>
<evidence type="ECO:0000313" key="13">
    <source>
        <dbReference type="EMBL" id="KAH3782687.1"/>
    </source>
</evidence>
<dbReference type="Pfam" id="PF05699">
    <property type="entry name" value="Dimer_Tnp_hAT"/>
    <property type="match status" value="1"/>
</dbReference>
<feature type="transmembrane region" description="Helical" evidence="11">
    <location>
        <begin position="535"/>
        <end position="554"/>
    </location>
</feature>
<evidence type="ECO:0000256" key="2">
    <source>
        <dbReference type="ARBA" id="ARBA00014411"/>
    </source>
</evidence>
<evidence type="ECO:0000256" key="3">
    <source>
        <dbReference type="ARBA" id="ARBA00022448"/>
    </source>
</evidence>
<dbReference type="EMBL" id="JAIWYP010000008">
    <property type="protein sequence ID" value="KAH3782687.1"/>
    <property type="molecule type" value="Genomic_DNA"/>
</dbReference>
<dbReference type="GO" id="GO:0016918">
    <property type="term" value="F:retinal binding"/>
    <property type="evidence" value="ECO:0007669"/>
    <property type="project" value="UniProtKB-KW"/>
</dbReference>
<keyword evidence="7 11" id="KW-1133">Transmembrane helix</keyword>
<evidence type="ECO:0000313" key="14">
    <source>
        <dbReference type="Proteomes" id="UP000828390"/>
    </source>
</evidence>
<feature type="transmembrane region" description="Helical" evidence="11">
    <location>
        <begin position="106"/>
        <end position="124"/>
    </location>
</feature>
<reference evidence="13" key="1">
    <citation type="journal article" date="2019" name="bioRxiv">
        <title>The Genome of the Zebra Mussel, Dreissena polymorpha: A Resource for Invasive Species Research.</title>
        <authorList>
            <person name="McCartney M.A."/>
            <person name="Auch B."/>
            <person name="Kono T."/>
            <person name="Mallez S."/>
            <person name="Zhang Y."/>
            <person name="Obille A."/>
            <person name="Becker A."/>
            <person name="Abrahante J.E."/>
            <person name="Garbe J."/>
            <person name="Badalamenti J.P."/>
            <person name="Herman A."/>
            <person name="Mangelson H."/>
            <person name="Liachko I."/>
            <person name="Sullivan S."/>
            <person name="Sone E.D."/>
            <person name="Koren S."/>
            <person name="Silverstein K.A.T."/>
            <person name="Beckman K.B."/>
            <person name="Gohl D.M."/>
        </authorList>
    </citation>
    <scope>NUCLEOTIDE SEQUENCE</scope>
    <source>
        <strain evidence="13">Duluth1</strain>
        <tissue evidence="13">Whole animal</tissue>
    </source>
</reference>
<evidence type="ECO:0000256" key="9">
    <source>
        <dbReference type="ARBA" id="ARBA00023136"/>
    </source>
</evidence>